<reference evidence="4" key="1">
    <citation type="journal article" date="2021" name="Sci. Rep.">
        <title>Diploid genomic architecture of Nitzschia inconspicua, an elite biomass production diatom.</title>
        <authorList>
            <person name="Oliver A."/>
            <person name="Podell S."/>
            <person name="Pinowska A."/>
            <person name="Traller J.C."/>
            <person name="Smith S.R."/>
            <person name="McClure R."/>
            <person name="Beliaev A."/>
            <person name="Bohutskyi P."/>
            <person name="Hill E.A."/>
            <person name="Rabines A."/>
            <person name="Zheng H."/>
            <person name="Allen L.Z."/>
            <person name="Kuo A."/>
            <person name="Grigoriev I.V."/>
            <person name="Allen A.E."/>
            <person name="Hazlebeck D."/>
            <person name="Allen E.E."/>
        </authorList>
    </citation>
    <scope>NUCLEOTIDE SEQUENCE</scope>
    <source>
        <strain evidence="4">Hildebrandi</strain>
    </source>
</reference>
<evidence type="ECO:0000256" key="1">
    <source>
        <dbReference type="SAM" id="MobiDB-lite"/>
    </source>
</evidence>
<gene>
    <name evidence="4" type="ORF">IV203_019974</name>
</gene>
<dbReference type="OrthoDB" id="47313at2759"/>
<keyword evidence="3" id="KW-0732">Signal</keyword>
<protein>
    <submittedName>
        <fullName evidence="4">Uncharacterized protein</fullName>
    </submittedName>
</protein>
<accession>A0A9K3LZR2</accession>
<feature type="region of interest" description="Disordered" evidence="1">
    <location>
        <begin position="356"/>
        <end position="378"/>
    </location>
</feature>
<keyword evidence="2" id="KW-0812">Transmembrane</keyword>
<reference evidence="4" key="2">
    <citation type="submission" date="2021-04" db="EMBL/GenBank/DDBJ databases">
        <authorList>
            <person name="Podell S."/>
        </authorList>
    </citation>
    <scope>NUCLEOTIDE SEQUENCE</scope>
    <source>
        <strain evidence="4">Hildebrandi</strain>
    </source>
</reference>
<organism evidence="4 5">
    <name type="scientific">Nitzschia inconspicua</name>
    <dbReference type="NCBI Taxonomy" id="303405"/>
    <lineage>
        <taxon>Eukaryota</taxon>
        <taxon>Sar</taxon>
        <taxon>Stramenopiles</taxon>
        <taxon>Ochrophyta</taxon>
        <taxon>Bacillariophyta</taxon>
        <taxon>Bacillariophyceae</taxon>
        <taxon>Bacillariophycidae</taxon>
        <taxon>Bacillariales</taxon>
        <taxon>Bacillariaceae</taxon>
        <taxon>Nitzschia</taxon>
    </lineage>
</organism>
<proteinExistence type="predicted"/>
<evidence type="ECO:0000256" key="3">
    <source>
        <dbReference type="SAM" id="SignalP"/>
    </source>
</evidence>
<feature type="transmembrane region" description="Helical" evidence="2">
    <location>
        <begin position="324"/>
        <end position="344"/>
    </location>
</feature>
<dbReference type="Proteomes" id="UP000693970">
    <property type="component" value="Unassembled WGS sequence"/>
</dbReference>
<evidence type="ECO:0000313" key="5">
    <source>
        <dbReference type="Proteomes" id="UP000693970"/>
    </source>
</evidence>
<comment type="caution">
    <text evidence="4">The sequence shown here is derived from an EMBL/GenBank/DDBJ whole genome shotgun (WGS) entry which is preliminary data.</text>
</comment>
<feature type="signal peptide" evidence="3">
    <location>
        <begin position="1"/>
        <end position="22"/>
    </location>
</feature>
<feature type="chain" id="PRO_5039887122" evidence="3">
    <location>
        <begin position="23"/>
        <end position="407"/>
    </location>
</feature>
<keyword evidence="2" id="KW-0472">Membrane</keyword>
<evidence type="ECO:0000313" key="4">
    <source>
        <dbReference type="EMBL" id="KAG7371404.1"/>
    </source>
</evidence>
<dbReference type="AlphaFoldDB" id="A0A9K3LZR2"/>
<keyword evidence="5" id="KW-1185">Reference proteome</keyword>
<evidence type="ECO:0000256" key="2">
    <source>
        <dbReference type="SAM" id="Phobius"/>
    </source>
</evidence>
<sequence>MKASLKTILLLSVAFLASSVTAQSQTCSDDGEVLEFRFFTDAQSYMDNGWNLECEYDDGSSTETIWSVQPGSLRQTDSTEVIREATCVEPTTTCWLTITDLKGDGLLAEYPTDGFTGWFTLVYGATTVAVYSNEPTPEFEELQYCVGPKCNMIPQEVSAGVDTKNSNCEEEEVYLYVQTDGKPQDTSYHLECNGETLWKRDGLSDAGAYIEEETCITKDMCCTFTINDGDTNGMTTPTDIGAAGYVFLEWNFEVLLEYDGITGEEFATKTVEFGYGCGDEQPYYEGTIFPVTEVAEPAESYGDYDIFGVAAAARDSGLSDTAKIVLLIVTILTLFCCIAVLLCYRRALLHDELERPPASKDDHTVVSNPASDDDKTTPQCKKLSAVTFGDDDISSCSEDENEIHSSW</sequence>
<dbReference type="EMBL" id="JAGRRH010000004">
    <property type="protein sequence ID" value="KAG7371404.1"/>
    <property type="molecule type" value="Genomic_DNA"/>
</dbReference>
<keyword evidence="2" id="KW-1133">Transmembrane helix</keyword>
<name>A0A9K3LZR2_9STRA</name>